<evidence type="ECO:0000259" key="3">
    <source>
        <dbReference type="Pfam" id="PF23572"/>
    </source>
</evidence>
<proteinExistence type="predicted"/>
<dbReference type="Gene3D" id="3.40.50.12780">
    <property type="entry name" value="N-terminal domain of ligase-like"/>
    <property type="match status" value="1"/>
</dbReference>
<dbReference type="InterPro" id="IPR055377">
    <property type="entry name" value="GH3_M"/>
</dbReference>
<dbReference type="Pfam" id="PF23572">
    <property type="entry name" value="GH3_C"/>
    <property type="match status" value="1"/>
</dbReference>
<reference evidence="4 5" key="1">
    <citation type="submission" date="2021-01" db="EMBL/GenBank/DDBJ databases">
        <title>Belnapia mucosa sp. nov. and Belnapia arida sp. nov., isolated from the Tabernas Desert (Almeria, Spain).</title>
        <authorList>
            <person name="Molina-Menor E."/>
            <person name="Vidal-Verdu A."/>
            <person name="Calonge A."/>
            <person name="Satari L."/>
            <person name="Pereto Magraner J."/>
            <person name="Porcar Miralles M."/>
        </authorList>
    </citation>
    <scope>NUCLEOTIDE SEQUENCE [LARGE SCALE GENOMIC DNA]</scope>
    <source>
        <strain evidence="4 5">T6</strain>
    </source>
</reference>
<dbReference type="InterPro" id="IPR042099">
    <property type="entry name" value="ANL_N_sf"/>
</dbReference>
<accession>A0ABS1UZ02</accession>
<dbReference type="InterPro" id="IPR055378">
    <property type="entry name" value="GH3_C"/>
</dbReference>
<organism evidence="4 5">
    <name type="scientific">Belnapia mucosa</name>
    <dbReference type="NCBI Taxonomy" id="2804532"/>
    <lineage>
        <taxon>Bacteria</taxon>
        <taxon>Pseudomonadati</taxon>
        <taxon>Pseudomonadota</taxon>
        <taxon>Alphaproteobacteria</taxon>
        <taxon>Acetobacterales</taxon>
        <taxon>Roseomonadaceae</taxon>
        <taxon>Belnapia</taxon>
    </lineage>
</organism>
<evidence type="ECO:0000313" key="5">
    <source>
        <dbReference type="Proteomes" id="UP000606490"/>
    </source>
</evidence>
<dbReference type="PANTHER" id="PTHR31901:SF9">
    <property type="entry name" value="GH3 DOMAIN-CONTAINING PROTEIN"/>
    <property type="match status" value="1"/>
</dbReference>
<dbReference type="SUPFAM" id="SSF56801">
    <property type="entry name" value="Acetyl-CoA synthetase-like"/>
    <property type="match status" value="1"/>
</dbReference>
<sequence length="525" mass="56380">MSASDGQSAAGRGGLNRPRRSLPPFDATPLLRAVLAPRIVRLQRMDPAATQAALLGRLLRRAGGTRFGQAHGFDAIRSVAEYQARLPLRRYEEFWRDWWQPEYPLLRNATWPGRVPYFALSSGTTSGSTKYIPVTAPMVRGNRRAALDVLGWHLHHHPRSRVFGGQSFMLGGSTALERVASGVRQGDLSGIAAVEVPSLLSGWSFPPADLALIADWDRKLAALAEWTPAAAIRVLTGTPSWLLVLLERLAERHGRPPLPNLELLVHGGIAWAPYRDRLRPFLPEGCATREVYAASEGFGAVADRGDGEGMRLTLDAGVFWEFVPMEELDSPNPTRHWAATIETGIDYAVIVTSCAGLWSYVLGDVVRFVDRAPPRLLVTGRTSYSLSAFGEHLGGEEIEAALLGAAAALGLTIADYTVGPVFHGARGGHHWLVEPVEAADPALAARLAAEIDARLVAANADYAAHRQGGQMAAPELALLAPGAFAAWMRAQGKLGGQHKVPRVLADPARFAAAAAALDQSPASPP</sequence>
<dbReference type="Pfam" id="PF23571">
    <property type="entry name" value="GH3_M"/>
    <property type="match status" value="1"/>
</dbReference>
<comment type="caution">
    <text evidence="4">The sequence shown here is derived from an EMBL/GenBank/DDBJ whole genome shotgun (WGS) entry which is preliminary data.</text>
</comment>
<feature type="domain" description="GH3 middle" evidence="2">
    <location>
        <begin position="314"/>
        <end position="381"/>
    </location>
</feature>
<dbReference type="Pfam" id="PF03321">
    <property type="entry name" value="GH3"/>
    <property type="match status" value="1"/>
</dbReference>
<feature type="domain" description="GH3 C-terminal" evidence="3">
    <location>
        <begin position="397"/>
        <end position="506"/>
    </location>
</feature>
<keyword evidence="5" id="KW-1185">Reference proteome</keyword>
<dbReference type="PANTHER" id="PTHR31901">
    <property type="entry name" value="GH3 DOMAIN-CONTAINING PROTEIN"/>
    <property type="match status" value="1"/>
</dbReference>
<protein>
    <submittedName>
        <fullName evidence="4">GH3 auxin-responsive promoter family protein</fullName>
    </submittedName>
</protein>
<name>A0ABS1UZ02_9PROT</name>
<dbReference type="RefSeq" id="WP_202824436.1">
    <property type="nucleotide sequence ID" value="NZ_JAEUXJ010000002.1"/>
</dbReference>
<dbReference type="Proteomes" id="UP000606490">
    <property type="component" value="Unassembled WGS sequence"/>
</dbReference>
<dbReference type="InterPro" id="IPR004993">
    <property type="entry name" value="GH3"/>
</dbReference>
<dbReference type="EMBL" id="JAEUXJ010000002">
    <property type="protein sequence ID" value="MBL6454689.1"/>
    <property type="molecule type" value="Genomic_DNA"/>
</dbReference>
<evidence type="ECO:0000313" key="4">
    <source>
        <dbReference type="EMBL" id="MBL6454689.1"/>
    </source>
</evidence>
<gene>
    <name evidence="4" type="ORF">JMJ55_05090</name>
</gene>
<feature type="region of interest" description="Disordered" evidence="1">
    <location>
        <begin position="1"/>
        <end position="23"/>
    </location>
</feature>
<evidence type="ECO:0000259" key="2">
    <source>
        <dbReference type="Pfam" id="PF23571"/>
    </source>
</evidence>
<evidence type="ECO:0000256" key="1">
    <source>
        <dbReference type="SAM" id="MobiDB-lite"/>
    </source>
</evidence>